<comment type="caution">
    <text evidence="2">The sequence shown here is derived from an EMBL/GenBank/DDBJ whole genome shotgun (WGS) entry which is preliminary data.</text>
</comment>
<organism evidence="2 3">
    <name type="scientific">Gigaspora margarita</name>
    <dbReference type="NCBI Taxonomy" id="4874"/>
    <lineage>
        <taxon>Eukaryota</taxon>
        <taxon>Fungi</taxon>
        <taxon>Fungi incertae sedis</taxon>
        <taxon>Mucoromycota</taxon>
        <taxon>Glomeromycotina</taxon>
        <taxon>Glomeromycetes</taxon>
        <taxon>Diversisporales</taxon>
        <taxon>Gigasporaceae</taxon>
        <taxon>Gigaspora</taxon>
    </lineage>
</organism>
<name>A0ABM8W033_GIGMA</name>
<feature type="non-terminal residue" evidence="2">
    <location>
        <position position="1"/>
    </location>
</feature>
<gene>
    <name evidence="2" type="ORF">GMARGA_LOCUS1697</name>
</gene>
<reference evidence="2 3" key="1">
    <citation type="submission" date="2021-06" db="EMBL/GenBank/DDBJ databases">
        <authorList>
            <person name="Kallberg Y."/>
            <person name="Tangrot J."/>
            <person name="Rosling A."/>
        </authorList>
    </citation>
    <scope>NUCLEOTIDE SEQUENCE [LARGE SCALE GENOMIC DNA]</scope>
    <source>
        <strain evidence="2 3">120-4 pot B 10/14</strain>
    </source>
</reference>
<sequence>SATLANYRLYSTSEILEEVVRKDTNKATNKATNKIINKAIDNKATDKATNEITIEAIDTKASLQDLQDINLEKTLFTTEQSEQDSISYSLVFDTDSSDDESAVGNFLSNISRKKALVFEEDILSQKWKMSRATDYKWKVNRNLSKNTSIITFTTIVDEHNYSIVPSSSTTIAKYYKLGEDMVEFIKFCIHHGVTSAQSIGCLLKGKFSKERTQLVAIALLEDKTESSFVWAFSTIKKCMEGLIPKVVFTDSDPAITSAISLEFPNSIHSIATNVYNELIGIYYKFILDKWESDAEMNNIEYNIMNSIITAQREQLPGRAKSSIEIEDQHIKKKQCLLTEVSNQIINETDKNGDKDKRKTCQNCLQKEYNKATCNLAKAG</sequence>
<dbReference type="PANTHER" id="PTHR31669">
    <property type="entry name" value="PROTEIN FAR1-RELATED SEQUENCE 10-RELATED"/>
    <property type="match status" value="1"/>
</dbReference>
<evidence type="ECO:0000313" key="2">
    <source>
        <dbReference type="EMBL" id="CAG8490545.1"/>
    </source>
</evidence>
<protein>
    <submittedName>
        <fullName evidence="2">32881_t:CDS:1</fullName>
    </submittedName>
</protein>
<keyword evidence="3" id="KW-1185">Reference proteome</keyword>
<evidence type="ECO:0000313" key="3">
    <source>
        <dbReference type="Proteomes" id="UP000789901"/>
    </source>
</evidence>
<dbReference type="PANTHER" id="PTHR31669:SF251">
    <property type="entry name" value="PROTEIN FAR1-RELATED SEQUENCE"/>
    <property type="match status" value="1"/>
</dbReference>
<dbReference type="EMBL" id="CAJVQB010000460">
    <property type="protein sequence ID" value="CAG8490545.1"/>
    <property type="molecule type" value="Genomic_DNA"/>
</dbReference>
<dbReference type="InterPro" id="IPR031052">
    <property type="entry name" value="FHY3/FAR1"/>
</dbReference>
<accession>A0ABM8W033</accession>
<dbReference type="InterPro" id="IPR018289">
    <property type="entry name" value="MULE_transposase_dom"/>
</dbReference>
<proteinExistence type="predicted"/>
<feature type="domain" description="MULE transposase" evidence="1">
    <location>
        <begin position="209"/>
        <end position="270"/>
    </location>
</feature>
<dbReference type="Proteomes" id="UP000789901">
    <property type="component" value="Unassembled WGS sequence"/>
</dbReference>
<evidence type="ECO:0000259" key="1">
    <source>
        <dbReference type="Pfam" id="PF10551"/>
    </source>
</evidence>
<dbReference type="Pfam" id="PF10551">
    <property type="entry name" value="MULE"/>
    <property type="match status" value="1"/>
</dbReference>